<feature type="domain" description="O-methyltransferase dimerisation" evidence="7">
    <location>
        <begin position="50"/>
        <end position="124"/>
    </location>
</feature>
<evidence type="ECO:0000313" key="9">
    <source>
        <dbReference type="Proteomes" id="UP000069654"/>
    </source>
</evidence>
<dbReference type="PROSITE" id="PS51683">
    <property type="entry name" value="SAM_OMT_II"/>
    <property type="match status" value="1"/>
</dbReference>
<evidence type="ECO:0000259" key="6">
    <source>
        <dbReference type="Pfam" id="PF00891"/>
    </source>
</evidence>
<dbReference type="Gene3D" id="1.10.287.1350">
    <property type="match status" value="1"/>
</dbReference>
<dbReference type="Pfam" id="PF08100">
    <property type="entry name" value="Dimerisation"/>
    <property type="match status" value="1"/>
</dbReference>
<dbReference type="STRING" id="1797.RMCT_2120"/>
<name>A0A100XEI1_MYCTH</name>
<evidence type="ECO:0000313" key="8">
    <source>
        <dbReference type="EMBL" id="GAT15150.1"/>
    </source>
</evidence>
<dbReference type="GO" id="GO:0032259">
    <property type="term" value="P:methylation"/>
    <property type="evidence" value="ECO:0007669"/>
    <property type="project" value="UniProtKB-KW"/>
</dbReference>
<dbReference type="PIRSF" id="PIRSF005739">
    <property type="entry name" value="O-mtase"/>
    <property type="match status" value="1"/>
</dbReference>
<dbReference type="InterPro" id="IPR036388">
    <property type="entry name" value="WH-like_DNA-bd_sf"/>
</dbReference>
<dbReference type="PANTHER" id="PTHR43712">
    <property type="entry name" value="PUTATIVE (AFU_ORTHOLOGUE AFUA_4G14580)-RELATED"/>
    <property type="match status" value="1"/>
</dbReference>
<evidence type="ECO:0000256" key="5">
    <source>
        <dbReference type="SAM" id="MobiDB-lite"/>
    </source>
</evidence>
<dbReference type="Gene3D" id="3.40.50.150">
    <property type="entry name" value="Vaccinia Virus protein VP39"/>
    <property type="match status" value="1"/>
</dbReference>
<dbReference type="InterPro" id="IPR029063">
    <property type="entry name" value="SAM-dependent_MTases_sf"/>
</dbReference>
<dbReference type="InterPro" id="IPR012967">
    <property type="entry name" value="COMT_dimerisation"/>
</dbReference>
<feature type="domain" description="O-methyltransferase C-terminal" evidence="6">
    <location>
        <begin position="148"/>
        <end position="354"/>
    </location>
</feature>
<dbReference type="Proteomes" id="UP000069654">
    <property type="component" value="Unassembled WGS sequence"/>
</dbReference>
<dbReference type="EMBL" id="BCTB01000013">
    <property type="protein sequence ID" value="GAT15150.1"/>
    <property type="molecule type" value="Genomic_DNA"/>
</dbReference>
<keyword evidence="2 8" id="KW-0808">Transferase</keyword>
<keyword evidence="3" id="KW-0949">S-adenosyl-L-methionine</keyword>
<reference evidence="8 9" key="1">
    <citation type="journal article" date="2016" name="Genome Announc.">
        <title>Draft Genome Sequences of Five Rapidly Growing Mycobacterium Species, M. thermoresistibile, M. fortuitum subsp. acetamidolyticum, M. canariasense, M. brisbanense, and M. novocastrense.</title>
        <authorList>
            <person name="Katahira K."/>
            <person name="Ogura Y."/>
            <person name="Gotoh Y."/>
            <person name="Hayashi T."/>
        </authorList>
    </citation>
    <scope>NUCLEOTIDE SEQUENCE [LARGE SCALE GENOMIC DNA]</scope>
    <source>
        <strain evidence="8 9">JCM6362</strain>
    </source>
</reference>
<dbReference type="PANTHER" id="PTHR43712:SF2">
    <property type="entry name" value="O-METHYLTRANSFERASE CICE"/>
    <property type="match status" value="1"/>
</dbReference>
<evidence type="ECO:0000259" key="7">
    <source>
        <dbReference type="Pfam" id="PF08100"/>
    </source>
</evidence>
<dbReference type="SUPFAM" id="SSF53335">
    <property type="entry name" value="S-adenosyl-L-methionine-dependent methyltransferases"/>
    <property type="match status" value="1"/>
</dbReference>
<dbReference type="SUPFAM" id="SSF46785">
    <property type="entry name" value="Winged helix' DNA-binding domain"/>
    <property type="match status" value="1"/>
</dbReference>
<dbReference type="OrthoDB" id="4145676at2"/>
<evidence type="ECO:0000256" key="1">
    <source>
        <dbReference type="ARBA" id="ARBA00022603"/>
    </source>
</evidence>
<sequence>MVSRHTFARTTTTHSPTIPPPALVRAVETVRTGLQRVRARMAPPFAGVLDLAMGYAVSHAVQAAARLAIADVFDDGPLSVERIAERIDADAHAVRRLLRVLASHQIFRERRDGRFEMTPMSHALRSDAPVSIRPLLMMISHPFYTEHFARLPDVVRTGRTSVESTYGAGLFDCLEQDPDAAAVFNDAMTCVTAMAVPPVLAAYDFTDAETIVDVGGGAGQLLAAVLNAAPQARGVLFEQSSLKDHAQRVFESAGVADRATIETGSFFEAVPEGGDIYLLKHVVHDWDDRQAAAILATVRESMSPNARLLLAETVIPPGNRPHFGKLLDLDMLVFAGGRERTAPEFTDLLTGSGFTPPRIIPTAIHLSLLEAVPN</sequence>
<dbReference type="Pfam" id="PF00891">
    <property type="entry name" value="Methyltransf_2"/>
    <property type="match status" value="1"/>
</dbReference>
<dbReference type="GO" id="GO:0046983">
    <property type="term" value="F:protein dimerization activity"/>
    <property type="evidence" value="ECO:0007669"/>
    <property type="project" value="InterPro"/>
</dbReference>
<feature type="active site" description="Proton acceptor" evidence="4">
    <location>
        <position position="284"/>
    </location>
</feature>
<dbReference type="AlphaFoldDB" id="A0A100XEI1"/>
<organism evidence="8 9">
    <name type="scientific">Mycolicibacterium thermoresistibile</name>
    <name type="common">Mycobacterium thermoresistibile</name>
    <dbReference type="NCBI Taxonomy" id="1797"/>
    <lineage>
        <taxon>Bacteria</taxon>
        <taxon>Bacillati</taxon>
        <taxon>Actinomycetota</taxon>
        <taxon>Actinomycetes</taxon>
        <taxon>Mycobacteriales</taxon>
        <taxon>Mycobacteriaceae</taxon>
        <taxon>Mycolicibacterium</taxon>
    </lineage>
</organism>
<dbReference type="RefSeq" id="WP_003927416.1">
    <property type="nucleotide sequence ID" value="NZ_LT906483.1"/>
</dbReference>
<dbReference type="OMA" id="ADFSLHM"/>
<dbReference type="InterPro" id="IPR001077">
    <property type="entry name" value="COMT_C"/>
</dbReference>
<keyword evidence="1 8" id="KW-0489">Methyltransferase</keyword>
<comment type="caution">
    <text evidence="8">The sequence shown here is derived from an EMBL/GenBank/DDBJ whole genome shotgun (WGS) entry which is preliminary data.</text>
</comment>
<gene>
    <name evidence="8" type="ORF">RMCT_2120</name>
</gene>
<dbReference type="Gene3D" id="1.10.10.10">
    <property type="entry name" value="Winged helix-like DNA-binding domain superfamily/Winged helix DNA-binding domain"/>
    <property type="match status" value="1"/>
</dbReference>
<dbReference type="InterPro" id="IPR036390">
    <property type="entry name" value="WH_DNA-bd_sf"/>
</dbReference>
<dbReference type="InterPro" id="IPR016461">
    <property type="entry name" value="COMT-like"/>
</dbReference>
<evidence type="ECO:0000256" key="2">
    <source>
        <dbReference type="ARBA" id="ARBA00022679"/>
    </source>
</evidence>
<accession>A0A100XEI1</accession>
<proteinExistence type="predicted"/>
<dbReference type="CDD" id="cd02440">
    <property type="entry name" value="AdoMet_MTases"/>
    <property type="match status" value="1"/>
</dbReference>
<dbReference type="GO" id="GO:0008171">
    <property type="term" value="F:O-methyltransferase activity"/>
    <property type="evidence" value="ECO:0007669"/>
    <property type="project" value="InterPro"/>
</dbReference>
<evidence type="ECO:0000256" key="4">
    <source>
        <dbReference type="PIRSR" id="PIRSR005739-1"/>
    </source>
</evidence>
<protein>
    <submittedName>
        <fullName evidence="8">Hydroxyneurosporene-O-methyltransferase</fullName>
    </submittedName>
</protein>
<reference evidence="9" key="2">
    <citation type="submission" date="2016-02" db="EMBL/GenBank/DDBJ databases">
        <title>Draft genome sequence of five rapidly growing Mycobacterium species.</title>
        <authorList>
            <person name="Katahira K."/>
            <person name="Gotou Y."/>
            <person name="Iida K."/>
            <person name="Ogura Y."/>
            <person name="Hayashi T."/>
        </authorList>
    </citation>
    <scope>NUCLEOTIDE SEQUENCE [LARGE SCALE GENOMIC DNA]</scope>
    <source>
        <strain evidence="9">JCM6362</strain>
    </source>
</reference>
<evidence type="ECO:0000256" key="3">
    <source>
        <dbReference type="ARBA" id="ARBA00022691"/>
    </source>
</evidence>
<feature type="region of interest" description="Disordered" evidence="5">
    <location>
        <begin position="1"/>
        <end position="20"/>
    </location>
</feature>